<dbReference type="EMBL" id="JACHJQ010000002">
    <property type="protein sequence ID" value="MBB4905767.1"/>
    <property type="molecule type" value="Genomic_DNA"/>
</dbReference>
<dbReference type="Gene3D" id="3.30.1310.10">
    <property type="entry name" value="Nucleoid-associated protein YbaB-like domain"/>
    <property type="match status" value="1"/>
</dbReference>
<reference evidence="3 4" key="1">
    <citation type="submission" date="2020-08" db="EMBL/GenBank/DDBJ databases">
        <title>Genomic Encyclopedia of Type Strains, Phase III (KMG-III): the genomes of soil and plant-associated and newly described type strains.</title>
        <authorList>
            <person name="Whitman W."/>
        </authorList>
    </citation>
    <scope>NUCLEOTIDE SEQUENCE [LARGE SCALE GENOMIC DNA]</scope>
    <source>
        <strain evidence="3 4">CECT 8960</strain>
    </source>
</reference>
<dbReference type="Pfam" id="PF02575">
    <property type="entry name" value="YbaB_DNA_bd"/>
    <property type="match status" value="1"/>
</dbReference>
<evidence type="ECO:0000256" key="1">
    <source>
        <dbReference type="SAM" id="Coils"/>
    </source>
</evidence>
<evidence type="ECO:0000256" key="2">
    <source>
        <dbReference type="SAM" id="MobiDB-lite"/>
    </source>
</evidence>
<feature type="region of interest" description="Disordered" evidence="2">
    <location>
        <begin position="97"/>
        <end position="167"/>
    </location>
</feature>
<sequence>MSENDDRRAQLEARNAAMRENVAALMSDLRRRTSDLADAQAKANAVTGKASSEDGLVRAEVNPAGVLTNIEFSWAAFDRYTPETLAKAVLQTTQAAARSAREQVEGALSPLTADTPDLSNLFEGAPSFTDLLRPPAPGDAGQDDDLPSRPSRRDEDDDDSGSIYGRD</sequence>
<dbReference type="GO" id="GO:0003677">
    <property type="term" value="F:DNA binding"/>
    <property type="evidence" value="ECO:0007669"/>
    <property type="project" value="UniProtKB-KW"/>
</dbReference>
<keyword evidence="1" id="KW-0175">Coiled coil</keyword>
<gene>
    <name evidence="3" type="ORF">FHR82_001984</name>
</gene>
<keyword evidence="3" id="KW-0238">DNA-binding</keyword>
<dbReference type="AlphaFoldDB" id="A0A7W7Q2H8"/>
<protein>
    <submittedName>
        <fullName evidence="3">DNA-binding protein YbaB</fullName>
    </submittedName>
</protein>
<comment type="caution">
    <text evidence="3">The sequence shown here is derived from an EMBL/GenBank/DDBJ whole genome shotgun (WGS) entry which is preliminary data.</text>
</comment>
<dbReference type="InterPro" id="IPR004401">
    <property type="entry name" value="YbaB/EbfC"/>
</dbReference>
<evidence type="ECO:0000313" key="4">
    <source>
        <dbReference type="Proteomes" id="UP000520767"/>
    </source>
</evidence>
<dbReference type="RefSeq" id="WP_184809947.1">
    <property type="nucleotide sequence ID" value="NZ_JACHJQ010000002.1"/>
</dbReference>
<dbReference type="Proteomes" id="UP000520767">
    <property type="component" value="Unassembled WGS sequence"/>
</dbReference>
<keyword evidence="4" id="KW-1185">Reference proteome</keyword>
<accession>A0A7W7Q2H8</accession>
<feature type="coiled-coil region" evidence="1">
    <location>
        <begin position="1"/>
        <end position="28"/>
    </location>
</feature>
<organism evidence="3 4">
    <name type="scientific">Actinophytocola algeriensis</name>
    <dbReference type="NCBI Taxonomy" id="1768010"/>
    <lineage>
        <taxon>Bacteria</taxon>
        <taxon>Bacillati</taxon>
        <taxon>Actinomycetota</taxon>
        <taxon>Actinomycetes</taxon>
        <taxon>Pseudonocardiales</taxon>
        <taxon>Pseudonocardiaceae</taxon>
    </lineage>
</organism>
<proteinExistence type="predicted"/>
<name>A0A7W7Q2H8_9PSEU</name>
<evidence type="ECO:0000313" key="3">
    <source>
        <dbReference type="EMBL" id="MBB4905767.1"/>
    </source>
</evidence>
<dbReference type="SUPFAM" id="SSF82607">
    <property type="entry name" value="YbaB-like"/>
    <property type="match status" value="1"/>
</dbReference>
<dbReference type="InterPro" id="IPR036894">
    <property type="entry name" value="YbaB-like_sf"/>
</dbReference>